<sequence>SKVPVLISVKYQMSMFPHVCFCELLLLDECLFDYNLTCFI</sequence>
<name>A0A453PJ14_AEGTS</name>
<evidence type="ECO:0000313" key="1">
    <source>
        <dbReference type="EnsemblPlants" id="AET6Gv20748300.48"/>
    </source>
</evidence>
<reference evidence="2" key="1">
    <citation type="journal article" date="2014" name="Science">
        <title>Ancient hybridizations among the ancestral genomes of bread wheat.</title>
        <authorList>
            <consortium name="International Wheat Genome Sequencing Consortium,"/>
            <person name="Marcussen T."/>
            <person name="Sandve S.R."/>
            <person name="Heier L."/>
            <person name="Spannagl M."/>
            <person name="Pfeifer M."/>
            <person name="Jakobsen K.S."/>
            <person name="Wulff B.B."/>
            <person name="Steuernagel B."/>
            <person name="Mayer K.F."/>
            <person name="Olsen O.A."/>
        </authorList>
    </citation>
    <scope>NUCLEOTIDE SEQUENCE [LARGE SCALE GENOMIC DNA]</scope>
    <source>
        <strain evidence="2">cv. AL8/78</strain>
    </source>
</reference>
<reference evidence="2" key="2">
    <citation type="journal article" date="2017" name="Nat. Plants">
        <title>The Aegilops tauschii genome reveals multiple impacts of transposons.</title>
        <authorList>
            <person name="Zhao G."/>
            <person name="Zou C."/>
            <person name="Li K."/>
            <person name="Wang K."/>
            <person name="Li T."/>
            <person name="Gao L."/>
            <person name="Zhang X."/>
            <person name="Wang H."/>
            <person name="Yang Z."/>
            <person name="Liu X."/>
            <person name="Jiang W."/>
            <person name="Mao L."/>
            <person name="Kong X."/>
            <person name="Jiao Y."/>
            <person name="Jia J."/>
        </authorList>
    </citation>
    <scope>NUCLEOTIDE SEQUENCE [LARGE SCALE GENOMIC DNA]</scope>
    <source>
        <strain evidence="2">cv. AL8/78</strain>
    </source>
</reference>
<evidence type="ECO:0000313" key="2">
    <source>
        <dbReference type="Proteomes" id="UP000015105"/>
    </source>
</evidence>
<dbReference type="Gramene" id="AET6Gv20748300.48">
    <property type="protein sequence ID" value="AET6Gv20748300.48"/>
    <property type="gene ID" value="AET6Gv20748300"/>
</dbReference>
<reference evidence="1" key="5">
    <citation type="journal article" date="2021" name="G3 (Bethesda)">
        <title>Aegilops tauschii genome assembly Aet v5.0 features greater sequence contiguity and improved annotation.</title>
        <authorList>
            <person name="Wang L."/>
            <person name="Zhu T."/>
            <person name="Rodriguez J.C."/>
            <person name="Deal K.R."/>
            <person name="Dubcovsky J."/>
            <person name="McGuire P.E."/>
            <person name="Lux T."/>
            <person name="Spannagl M."/>
            <person name="Mayer K.F.X."/>
            <person name="Baldrich P."/>
            <person name="Meyers B.C."/>
            <person name="Huo N."/>
            <person name="Gu Y.Q."/>
            <person name="Zhou H."/>
            <person name="Devos K.M."/>
            <person name="Bennetzen J.L."/>
            <person name="Unver T."/>
            <person name="Budak H."/>
            <person name="Gulick P.J."/>
            <person name="Galiba G."/>
            <person name="Kalapos B."/>
            <person name="Nelson D.R."/>
            <person name="Li P."/>
            <person name="You F.M."/>
            <person name="Luo M.C."/>
            <person name="Dvorak J."/>
        </authorList>
    </citation>
    <scope>NUCLEOTIDE SEQUENCE [LARGE SCALE GENOMIC DNA]</scope>
    <source>
        <strain evidence="1">cv. AL8/78</strain>
    </source>
</reference>
<reference evidence="1" key="4">
    <citation type="submission" date="2019-03" db="UniProtKB">
        <authorList>
            <consortium name="EnsemblPlants"/>
        </authorList>
    </citation>
    <scope>IDENTIFICATION</scope>
</reference>
<dbReference type="AlphaFoldDB" id="A0A453PJ14"/>
<organism evidence="1 2">
    <name type="scientific">Aegilops tauschii subsp. strangulata</name>
    <name type="common">Goatgrass</name>
    <dbReference type="NCBI Taxonomy" id="200361"/>
    <lineage>
        <taxon>Eukaryota</taxon>
        <taxon>Viridiplantae</taxon>
        <taxon>Streptophyta</taxon>
        <taxon>Embryophyta</taxon>
        <taxon>Tracheophyta</taxon>
        <taxon>Spermatophyta</taxon>
        <taxon>Magnoliopsida</taxon>
        <taxon>Liliopsida</taxon>
        <taxon>Poales</taxon>
        <taxon>Poaceae</taxon>
        <taxon>BOP clade</taxon>
        <taxon>Pooideae</taxon>
        <taxon>Triticodae</taxon>
        <taxon>Triticeae</taxon>
        <taxon>Triticinae</taxon>
        <taxon>Aegilops</taxon>
    </lineage>
</organism>
<dbReference type="EnsemblPlants" id="AET6Gv20748300.48">
    <property type="protein sequence ID" value="AET6Gv20748300.48"/>
    <property type="gene ID" value="AET6Gv20748300"/>
</dbReference>
<dbReference type="Proteomes" id="UP000015105">
    <property type="component" value="Chromosome 6D"/>
</dbReference>
<reference evidence="1" key="3">
    <citation type="journal article" date="2017" name="Nature">
        <title>Genome sequence of the progenitor of the wheat D genome Aegilops tauschii.</title>
        <authorList>
            <person name="Luo M.C."/>
            <person name="Gu Y.Q."/>
            <person name="Puiu D."/>
            <person name="Wang H."/>
            <person name="Twardziok S.O."/>
            <person name="Deal K.R."/>
            <person name="Huo N."/>
            <person name="Zhu T."/>
            <person name="Wang L."/>
            <person name="Wang Y."/>
            <person name="McGuire P.E."/>
            <person name="Liu S."/>
            <person name="Long H."/>
            <person name="Ramasamy R.K."/>
            <person name="Rodriguez J.C."/>
            <person name="Van S.L."/>
            <person name="Yuan L."/>
            <person name="Wang Z."/>
            <person name="Xia Z."/>
            <person name="Xiao L."/>
            <person name="Anderson O.D."/>
            <person name="Ouyang S."/>
            <person name="Liang Y."/>
            <person name="Zimin A.V."/>
            <person name="Pertea G."/>
            <person name="Qi P."/>
            <person name="Bennetzen J.L."/>
            <person name="Dai X."/>
            <person name="Dawson M.W."/>
            <person name="Muller H.G."/>
            <person name="Kugler K."/>
            <person name="Rivarola-Duarte L."/>
            <person name="Spannagl M."/>
            <person name="Mayer K.F.X."/>
            <person name="Lu F.H."/>
            <person name="Bevan M.W."/>
            <person name="Leroy P."/>
            <person name="Li P."/>
            <person name="You F.M."/>
            <person name="Sun Q."/>
            <person name="Liu Z."/>
            <person name="Lyons E."/>
            <person name="Wicker T."/>
            <person name="Salzberg S.L."/>
            <person name="Devos K.M."/>
            <person name="Dvorak J."/>
        </authorList>
    </citation>
    <scope>NUCLEOTIDE SEQUENCE [LARGE SCALE GENOMIC DNA]</scope>
    <source>
        <strain evidence="1">cv. AL8/78</strain>
    </source>
</reference>
<accession>A0A453PJ14</accession>
<proteinExistence type="predicted"/>
<protein>
    <submittedName>
        <fullName evidence="1">Uncharacterized protein</fullName>
    </submittedName>
</protein>
<keyword evidence="2" id="KW-1185">Reference proteome</keyword>